<sequence>MISIYVFTQLAAILTSINASQGNSSVVGHLTASSVHTMRILINLEDIVMAA</sequence>
<keyword evidence="1" id="KW-0732">Signal</keyword>
<dbReference type="Proteomes" id="UP000828390">
    <property type="component" value="Unassembled WGS sequence"/>
</dbReference>
<name>A0A9D4FJJ1_DREPO</name>
<reference evidence="2" key="2">
    <citation type="submission" date="2020-11" db="EMBL/GenBank/DDBJ databases">
        <authorList>
            <person name="McCartney M.A."/>
            <person name="Auch B."/>
            <person name="Kono T."/>
            <person name="Mallez S."/>
            <person name="Becker A."/>
            <person name="Gohl D.M."/>
            <person name="Silverstein K.A.T."/>
            <person name="Koren S."/>
            <person name="Bechman K.B."/>
            <person name="Herman A."/>
            <person name="Abrahante J.E."/>
            <person name="Garbe J."/>
        </authorList>
    </citation>
    <scope>NUCLEOTIDE SEQUENCE</scope>
    <source>
        <strain evidence="2">Duluth1</strain>
        <tissue evidence="2">Whole animal</tissue>
    </source>
</reference>
<evidence type="ECO:0000313" key="2">
    <source>
        <dbReference type="EMBL" id="KAH3799497.1"/>
    </source>
</evidence>
<gene>
    <name evidence="2" type="ORF">DPMN_153107</name>
</gene>
<evidence type="ECO:0000256" key="1">
    <source>
        <dbReference type="SAM" id="SignalP"/>
    </source>
</evidence>
<organism evidence="2 3">
    <name type="scientific">Dreissena polymorpha</name>
    <name type="common">Zebra mussel</name>
    <name type="synonym">Mytilus polymorpha</name>
    <dbReference type="NCBI Taxonomy" id="45954"/>
    <lineage>
        <taxon>Eukaryota</taxon>
        <taxon>Metazoa</taxon>
        <taxon>Spiralia</taxon>
        <taxon>Lophotrochozoa</taxon>
        <taxon>Mollusca</taxon>
        <taxon>Bivalvia</taxon>
        <taxon>Autobranchia</taxon>
        <taxon>Heteroconchia</taxon>
        <taxon>Euheterodonta</taxon>
        <taxon>Imparidentia</taxon>
        <taxon>Neoheterodontei</taxon>
        <taxon>Myida</taxon>
        <taxon>Dreissenoidea</taxon>
        <taxon>Dreissenidae</taxon>
        <taxon>Dreissena</taxon>
    </lineage>
</organism>
<reference evidence="2" key="1">
    <citation type="journal article" date="2019" name="bioRxiv">
        <title>The Genome of the Zebra Mussel, Dreissena polymorpha: A Resource for Invasive Species Research.</title>
        <authorList>
            <person name="McCartney M.A."/>
            <person name="Auch B."/>
            <person name="Kono T."/>
            <person name="Mallez S."/>
            <person name="Zhang Y."/>
            <person name="Obille A."/>
            <person name="Becker A."/>
            <person name="Abrahante J.E."/>
            <person name="Garbe J."/>
            <person name="Badalamenti J.P."/>
            <person name="Herman A."/>
            <person name="Mangelson H."/>
            <person name="Liachko I."/>
            <person name="Sullivan S."/>
            <person name="Sone E.D."/>
            <person name="Koren S."/>
            <person name="Silverstein K.A.T."/>
            <person name="Beckman K.B."/>
            <person name="Gohl D.M."/>
        </authorList>
    </citation>
    <scope>NUCLEOTIDE SEQUENCE</scope>
    <source>
        <strain evidence="2">Duluth1</strain>
        <tissue evidence="2">Whole animal</tissue>
    </source>
</reference>
<accession>A0A9D4FJJ1</accession>
<feature type="chain" id="PRO_5039313777" evidence="1">
    <location>
        <begin position="20"/>
        <end position="51"/>
    </location>
</feature>
<dbReference type="EMBL" id="JAIWYP010000007">
    <property type="protein sequence ID" value="KAH3799497.1"/>
    <property type="molecule type" value="Genomic_DNA"/>
</dbReference>
<protein>
    <submittedName>
        <fullName evidence="2">Uncharacterized protein</fullName>
    </submittedName>
</protein>
<proteinExistence type="predicted"/>
<feature type="signal peptide" evidence="1">
    <location>
        <begin position="1"/>
        <end position="19"/>
    </location>
</feature>
<evidence type="ECO:0000313" key="3">
    <source>
        <dbReference type="Proteomes" id="UP000828390"/>
    </source>
</evidence>
<comment type="caution">
    <text evidence="2">The sequence shown here is derived from an EMBL/GenBank/DDBJ whole genome shotgun (WGS) entry which is preliminary data.</text>
</comment>
<keyword evidence="3" id="KW-1185">Reference proteome</keyword>
<dbReference type="AlphaFoldDB" id="A0A9D4FJJ1"/>